<gene>
    <name evidence="2" type="ORF">AMAG_19548</name>
</gene>
<evidence type="ECO:0000313" key="2">
    <source>
        <dbReference type="EMBL" id="KNE66899.1"/>
    </source>
</evidence>
<feature type="region of interest" description="Disordered" evidence="1">
    <location>
        <begin position="30"/>
        <end position="63"/>
    </location>
</feature>
<protein>
    <submittedName>
        <fullName evidence="2">Uncharacterized protein</fullName>
    </submittedName>
</protein>
<organism evidence="2 3">
    <name type="scientific">Allomyces macrogynus (strain ATCC 38327)</name>
    <name type="common">Allomyces javanicus var. macrogynus</name>
    <dbReference type="NCBI Taxonomy" id="578462"/>
    <lineage>
        <taxon>Eukaryota</taxon>
        <taxon>Fungi</taxon>
        <taxon>Fungi incertae sedis</taxon>
        <taxon>Blastocladiomycota</taxon>
        <taxon>Blastocladiomycetes</taxon>
        <taxon>Blastocladiales</taxon>
        <taxon>Blastocladiaceae</taxon>
        <taxon>Allomyces</taxon>
    </lineage>
</organism>
<sequence length="63" mass="7063">MGSVWNSVETDVRAVFEWMQDHSVTLMNVQTAASEDNDDDDDDEEEEEGCVNAEPLMGVVLEQ</sequence>
<dbReference type="VEuPathDB" id="FungiDB:AMAG_19548"/>
<reference evidence="3" key="2">
    <citation type="submission" date="2009-11" db="EMBL/GenBank/DDBJ databases">
        <title>The Genome Sequence of Allomyces macrogynus strain ATCC 38327.</title>
        <authorList>
            <consortium name="The Broad Institute Genome Sequencing Platform"/>
            <person name="Russ C."/>
            <person name="Cuomo C."/>
            <person name="Shea T."/>
            <person name="Young S.K."/>
            <person name="Zeng Q."/>
            <person name="Koehrsen M."/>
            <person name="Haas B."/>
            <person name="Borodovsky M."/>
            <person name="Guigo R."/>
            <person name="Alvarado L."/>
            <person name="Berlin A."/>
            <person name="Borenstein D."/>
            <person name="Chen Z."/>
            <person name="Engels R."/>
            <person name="Freedman E."/>
            <person name="Gellesch M."/>
            <person name="Goldberg J."/>
            <person name="Griggs A."/>
            <person name="Gujja S."/>
            <person name="Heiman D."/>
            <person name="Hepburn T."/>
            <person name="Howarth C."/>
            <person name="Jen D."/>
            <person name="Larson L."/>
            <person name="Lewis B."/>
            <person name="Mehta T."/>
            <person name="Park D."/>
            <person name="Pearson M."/>
            <person name="Roberts A."/>
            <person name="Saif S."/>
            <person name="Shenoy N."/>
            <person name="Sisk P."/>
            <person name="Stolte C."/>
            <person name="Sykes S."/>
            <person name="Walk T."/>
            <person name="White J."/>
            <person name="Yandava C."/>
            <person name="Burger G."/>
            <person name="Gray M.W."/>
            <person name="Holland P.W.H."/>
            <person name="King N."/>
            <person name="Lang F.B.F."/>
            <person name="Roger A.J."/>
            <person name="Ruiz-Trillo I."/>
            <person name="Lander E."/>
            <person name="Nusbaum C."/>
        </authorList>
    </citation>
    <scope>NUCLEOTIDE SEQUENCE [LARGE SCALE GENOMIC DNA]</scope>
    <source>
        <strain evidence="3">ATCC 38327</strain>
    </source>
</reference>
<dbReference type="OrthoDB" id="42889at2759"/>
<evidence type="ECO:0000256" key="1">
    <source>
        <dbReference type="SAM" id="MobiDB-lite"/>
    </source>
</evidence>
<dbReference type="OMA" id="RTHIVEM"/>
<evidence type="ECO:0000313" key="3">
    <source>
        <dbReference type="Proteomes" id="UP000054350"/>
    </source>
</evidence>
<name>A0A0L0SX16_ALLM3</name>
<reference evidence="2 3" key="1">
    <citation type="submission" date="2009-11" db="EMBL/GenBank/DDBJ databases">
        <title>Annotation of Allomyces macrogynus ATCC 38327.</title>
        <authorList>
            <consortium name="The Broad Institute Genome Sequencing Platform"/>
            <person name="Russ C."/>
            <person name="Cuomo C."/>
            <person name="Burger G."/>
            <person name="Gray M.W."/>
            <person name="Holland P.W.H."/>
            <person name="King N."/>
            <person name="Lang F.B.F."/>
            <person name="Roger A.J."/>
            <person name="Ruiz-Trillo I."/>
            <person name="Young S.K."/>
            <person name="Zeng Q."/>
            <person name="Gargeya S."/>
            <person name="Fitzgerald M."/>
            <person name="Haas B."/>
            <person name="Abouelleil A."/>
            <person name="Alvarado L."/>
            <person name="Arachchi H.M."/>
            <person name="Berlin A."/>
            <person name="Chapman S.B."/>
            <person name="Gearin G."/>
            <person name="Goldberg J."/>
            <person name="Griggs A."/>
            <person name="Gujja S."/>
            <person name="Hansen M."/>
            <person name="Heiman D."/>
            <person name="Howarth C."/>
            <person name="Larimer J."/>
            <person name="Lui A."/>
            <person name="MacDonald P.J.P."/>
            <person name="McCowen C."/>
            <person name="Montmayeur A."/>
            <person name="Murphy C."/>
            <person name="Neiman D."/>
            <person name="Pearson M."/>
            <person name="Priest M."/>
            <person name="Roberts A."/>
            <person name="Saif S."/>
            <person name="Shea T."/>
            <person name="Sisk P."/>
            <person name="Stolte C."/>
            <person name="Sykes S."/>
            <person name="Wortman J."/>
            <person name="Nusbaum C."/>
            <person name="Birren B."/>
        </authorList>
    </citation>
    <scope>NUCLEOTIDE SEQUENCE [LARGE SCALE GENOMIC DNA]</scope>
    <source>
        <strain evidence="2 3">ATCC 38327</strain>
    </source>
</reference>
<keyword evidence="3" id="KW-1185">Reference proteome</keyword>
<dbReference type="EMBL" id="GG745351">
    <property type="protein sequence ID" value="KNE66899.1"/>
    <property type="molecule type" value="Genomic_DNA"/>
</dbReference>
<accession>A0A0L0SX16</accession>
<dbReference type="Proteomes" id="UP000054350">
    <property type="component" value="Unassembled WGS sequence"/>
</dbReference>
<feature type="compositionally biased region" description="Acidic residues" evidence="1">
    <location>
        <begin position="35"/>
        <end position="49"/>
    </location>
</feature>
<proteinExistence type="predicted"/>
<dbReference type="AlphaFoldDB" id="A0A0L0SX16"/>